<gene>
    <name evidence="1" type="ORF">HF690_10985</name>
</gene>
<dbReference type="Proteomes" id="UP000541636">
    <property type="component" value="Unassembled WGS sequence"/>
</dbReference>
<protein>
    <submittedName>
        <fullName evidence="1">Uncharacterized protein</fullName>
    </submittedName>
</protein>
<sequence length="139" mass="14983">MLLLGGMLAASGTPSRTFPAHAAFEALEHATFPGGYAYTCIRVDDRDPSPALLKRVQRNVPGAVPASACTAASVPVTYRLTGEHAVLISTSHFHRTEADRAEANLDIHAGPMAGNGYTVYFRLVAGRWQWVGTKMRWAS</sequence>
<keyword evidence="2" id="KW-1185">Reference proteome</keyword>
<accession>A0A846ZNM8</accession>
<dbReference type="EMBL" id="JAAZQD010000004">
    <property type="protein sequence ID" value="NKZ39472.1"/>
    <property type="molecule type" value="Genomic_DNA"/>
</dbReference>
<name>A0A846ZNM8_9GAMM</name>
<dbReference type="AlphaFoldDB" id="A0A846ZNM8"/>
<evidence type="ECO:0000313" key="1">
    <source>
        <dbReference type="EMBL" id="NKZ39472.1"/>
    </source>
</evidence>
<reference evidence="1 2" key="1">
    <citation type="journal article" date="2017" name="Int. J. Syst. Evol. Microbiol.">
        <title>Oleiagrimonas citrea sp. nov., a marine bacterium isolated from tidal flat sediment and emended description of the genus Oleiagrimonas Fang et al. 2015 and Oleiagrimonas soli.</title>
        <authorList>
            <person name="Yang S.H."/>
            <person name="Seo H.S."/>
            <person name="Seong C.N."/>
            <person name="Kwon K.K."/>
        </authorList>
    </citation>
    <scope>NUCLEOTIDE SEQUENCE [LARGE SCALE GENOMIC DNA]</scope>
    <source>
        <strain evidence="1 2">MEBiC09124</strain>
    </source>
</reference>
<dbReference type="RefSeq" id="WP_168609465.1">
    <property type="nucleotide sequence ID" value="NZ_JAAZQD010000004.1"/>
</dbReference>
<evidence type="ECO:0000313" key="2">
    <source>
        <dbReference type="Proteomes" id="UP000541636"/>
    </source>
</evidence>
<proteinExistence type="predicted"/>
<organism evidence="1 2">
    <name type="scientific">Oleiagrimonas citrea</name>
    <dbReference type="NCBI Taxonomy" id="1665687"/>
    <lineage>
        <taxon>Bacteria</taxon>
        <taxon>Pseudomonadati</taxon>
        <taxon>Pseudomonadota</taxon>
        <taxon>Gammaproteobacteria</taxon>
        <taxon>Lysobacterales</taxon>
        <taxon>Rhodanobacteraceae</taxon>
        <taxon>Oleiagrimonas</taxon>
    </lineage>
</organism>
<comment type="caution">
    <text evidence="1">The sequence shown here is derived from an EMBL/GenBank/DDBJ whole genome shotgun (WGS) entry which is preliminary data.</text>
</comment>